<feature type="region of interest" description="Disordered" evidence="1">
    <location>
        <begin position="46"/>
        <end position="83"/>
    </location>
</feature>
<protein>
    <submittedName>
        <fullName evidence="2">Uncharacterized protein</fullName>
    </submittedName>
</protein>
<dbReference type="EMBL" id="VMNF01000011">
    <property type="protein sequence ID" value="TXB99979.1"/>
    <property type="molecule type" value="Genomic_DNA"/>
</dbReference>
<accession>A0A5C6SND3</accession>
<proteinExistence type="predicted"/>
<evidence type="ECO:0000313" key="3">
    <source>
        <dbReference type="Proteomes" id="UP000321331"/>
    </source>
</evidence>
<reference evidence="2 3" key="1">
    <citation type="submission" date="2019-07" db="EMBL/GenBank/DDBJ databases">
        <title>The First High-Quality Draft Genome Sequence of the Causal Agent of the Current Panama Disease Epidemic.</title>
        <authorList>
            <person name="Warmington R.J."/>
            <person name="Kay W."/>
            <person name="Jeffries A."/>
            <person name="Bebber D."/>
            <person name="Moore K."/>
            <person name="Studholme D.J."/>
        </authorList>
    </citation>
    <scope>NUCLEOTIDE SEQUENCE [LARGE SCALE GENOMIC DNA]</scope>
    <source>
        <strain evidence="2 3">TR4</strain>
    </source>
</reference>
<gene>
    <name evidence="2" type="ORF">FocTR4_00014273</name>
</gene>
<evidence type="ECO:0000256" key="1">
    <source>
        <dbReference type="SAM" id="MobiDB-lite"/>
    </source>
</evidence>
<name>A0A5C6SND3_FUSOC</name>
<dbReference type="Proteomes" id="UP000321331">
    <property type="component" value="Unassembled WGS sequence"/>
</dbReference>
<comment type="caution">
    <text evidence="2">The sequence shown here is derived from an EMBL/GenBank/DDBJ whole genome shotgun (WGS) entry which is preliminary data.</text>
</comment>
<sequence length="324" mass="36237">MIKVRWRGSEAVQFPLPAGIERNNSHGWMTGRRGPTNQRLNSESVRIGQETDSQNGVSKSLIPSASSPVPSMHPRNEGKSLSPAWPRDQYHSFTARRMPMAWHFPEAWCSILIEQWFSGPPCVYPLVLVRVRPSFLQTRWGLMILAKDSAQTTAQSVSISRRAVLAQLYAQLQPSTQRQGGKETNRQVHVRAAIARATSPGPADENHHGGAREDLLPVAVMHGCKYCTVPYGICSAYPIIILSTLCLSERDIPRMADWQNCWKRAMNRQLDNYVGGGFFCRMDAAVGIAFACSVSHFPVTEPVSTLNVKYRKEQCQDGLLLAWF</sequence>
<evidence type="ECO:0000313" key="2">
    <source>
        <dbReference type="EMBL" id="TXB99979.1"/>
    </source>
</evidence>
<feature type="compositionally biased region" description="Polar residues" evidence="1">
    <location>
        <begin position="46"/>
        <end position="69"/>
    </location>
</feature>
<dbReference type="AlphaFoldDB" id="A0A5C6SND3"/>
<organism evidence="2 3">
    <name type="scientific">Fusarium oxysporum f. sp. cubense</name>
    <dbReference type="NCBI Taxonomy" id="61366"/>
    <lineage>
        <taxon>Eukaryota</taxon>
        <taxon>Fungi</taxon>
        <taxon>Dikarya</taxon>
        <taxon>Ascomycota</taxon>
        <taxon>Pezizomycotina</taxon>
        <taxon>Sordariomycetes</taxon>
        <taxon>Hypocreomycetidae</taxon>
        <taxon>Hypocreales</taxon>
        <taxon>Nectriaceae</taxon>
        <taxon>Fusarium</taxon>
        <taxon>Fusarium oxysporum species complex</taxon>
    </lineage>
</organism>